<feature type="transmembrane region" description="Helical" evidence="8">
    <location>
        <begin position="94"/>
        <end position="113"/>
    </location>
</feature>
<comment type="pathway">
    <text evidence="2 8">Protein modification; protein glycosylation.</text>
</comment>
<feature type="transmembrane region" description="Helical" evidence="8">
    <location>
        <begin position="57"/>
        <end position="74"/>
    </location>
</feature>
<dbReference type="EMBL" id="JAVRJZ010000004">
    <property type="protein sequence ID" value="KAK2723710.1"/>
    <property type="molecule type" value="Genomic_DNA"/>
</dbReference>
<evidence type="ECO:0000256" key="5">
    <source>
        <dbReference type="ARBA" id="ARBA00022824"/>
    </source>
</evidence>
<evidence type="ECO:0000313" key="10">
    <source>
        <dbReference type="Proteomes" id="UP001187531"/>
    </source>
</evidence>
<dbReference type="PANTHER" id="PTHR10705">
    <property type="entry name" value="DOLICHYL-DIPHOSPHOOLIGOSACCHARIDE--PROTEIN GLYCOSYLTRANSFERASE SUBUNIT DAD1"/>
    <property type="match status" value="1"/>
</dbReference>
<comment type="similarity">
    <text evidence="3 8">Belongs to the DAD/OST2 family.</text>
</comment>
<keyword evidence="10" id="KW-1185">Reference proteome</keyword>
<keyword evidence="5 8" id="KW-0256">Endoplasmic reticulum</keyword>
<dbReference type="GO" id="GO:0008250">
    <property type="term" value="C:oligosaccharyltransferase complex"/>
    <property type="evidence" value="ECO:0007669"/>
    <property type="project" value="InterPro"/>
</dbReference>
<dbReference type="PIRSF" id="PIRSF005588">
    <property type="entry name" value="DAD"/>
    <property type="match status" value="1"/>
</dbReference>
<evidence type="ECO:0000256" key="8">
    <source>
        <dbReference type="RuleBase" id="RU361136"/>
    </source>
</evidence>
<reference evidence="9" key="1">
    <citation type="submission" date="2023-07" db="EMBL/GenBank/DDBJ databases">
        <title>Chromosome-level genome assembly of Artemia franciscana.</title>
        <authorList>
            <person name="Jo E."/>
        </authorList>
    </citation>
    <scope>NUCLEOTIDE SEQUENCE</scope>
    <source>
        <tissue evidence="9">Whole body</tissue>
    </source>
</reference>
<evidence type="ECO:0000256" key="3">
    <source>
        <dbReference type="ARBA" id="ARBA00009386"/>
    </source>
</evidence>
<evidence type="ECO:0000256" key="7">
    <source>
        <dbReference type="ARBA" id="ARBA00023136"/>
    </source>
</evidence>
<comment type="function">
    <text evidence="8">Subunit of the oligosaccharyl transferase (OST) complex that catalyzes the initial transfer of a defined glycan (Glc(3)Man(9)GlcNAc(2) in eukaryotes) from the lipid carrier dolichol-pyrophosphate to an asparagine residue within an Asn-X-Ser/Thr consensus motif in nascent polypeptide chains, the first step in protein N-glycosylation. N-glycosylation occurs cotranslationally and the complex associates with the Sec61 complex at the channel-forming translocon complex that mediates protein translocation across the endoplasmic reticulum (ER). All subunits are required for a maximal enzyme activity.</text>
</comment>
<feature type="transmembrane region" description="Helical" evidence="8">
    <location>
        <begin position="31"/>
        <end position="51"/>
    </location>
</feature>
<evidence type="ECO:0000256" key="2">
    <source>
        <dbReference type="ARBA" id="ARBA00004922"/>
    </source>
</evidence>
<keyword evidence="7 8" id="KW-0472">Membrane</keyword>
<evidence type="ECO:0000256" key="6">
    <source>
        <dbReference type="ARBA" id="ARBA00022989"/>
    </source>
</evidence>
<comment type="caution">
    <text evidence="9">The sequence shown here is derived from an EMBL/GenBank/DDBJ whole genome shotgun (WGS) entry which is preliminary data.</text>
</comment>
<comment type="subunit">
    <text evidence="8">Component of the oligosaccharyltransferase (OST) complex.</text>
</comment>
<dbReference type="Proteomes" id="UP001187531">
    <property type="component" value="Unassembled WGS sequence"/>
</dbReference>
<comment type="subcellular location">
    <subcellularLocation>
        <location evidence="1 8">Endoplasmic reticulum membrane</location>
        <topology evidence="1 8">Multi-pass membrane protein</topology>
    </subcellularLocation>
</comment>
<sequence length="114" mass="12687">MAQITIGEVVKSFASDYMKTTSKRLKIIDAYLAYILLTGIVQFGYCCLVGTFPFNSFLSGFISSVGCFVLAVCLRLQINPANKVQFDNISPKRAFADFIFGHFILHLVVMNFIG</sequence>
<proteinExistence type="inferred from homology"/>
<accession>A0AA88IBW2</accession>
<evidence type="ECO:0000256" key="1">
    <source>
        <dbReference type="ARBA" id="ARBA00004477"/>
    </source>
</evidence>
<protein>
    <recommendedName>
        <fullName evidence="8">Dolichyl-diphosphooligosaccharide--protein glycosyltransferase subunit DAD1</fullName>
        <shortName evidence="8">Oligosaccharyl transferase subunit DAD1</shortName>
    </recommendedName>
</protein>
<dbReference type="PANTHER" id="PTHR10705:SF0">
    <property type="entry name" value="DOLICHYL-DIPHOSPHOOLIGOSACCHARIDE--PROTEIN GLYCOSYLTRANSFERASE SUBUNIT DAD1"/>
    <property type="match status" value="1"/>
</dbReference>
<keyword evidence="4 8" id="KW-0812">Transmembrane</keyword>
<keyword evidence="6 8" id="KW-1133">Transmembrane helix</keyword>
<organism evidence="9 10">
    <name type="scientific">Artemia franciscana</name>
    <name type="common">Brine shrimp</name>
    <name type="synonym">Artemia sanfranciscana</name>
    <dbReference type="NCBI Taxonomy" id="6661"/>
    <lineage>
        <taxon>Eukaryota</taxon>
        <taxon>Metazoa</taxon>
        <taxon>Ecdysozoa</taxon>
        <taxon>Arthropoda</taxon>
        <taxon>Crustacea</taxon>
        <taxon>Branchiopoda</taxon>
        <taxon>Anostraca</taxon>
        <taxon>Artemiidae</taxon>
        <taxon>Artemia</taxon>
    </lineage>
</organism>
<name>A0AA88IBW2_ARTSF</name>
<dbReference type="EMBL" id="JAVRJZ010000004">
    <property type="protein sequence ID" value="KAK2723709.1"/>
    <property type="molecule type" value="Genomic_DNA"/>
</dbReference>
<evidence type="ECO:0000256" key="4">
    <source>
        <dbReference type="ARBA" id="ARBA00022692"/>
    </source>
</evidence>
<dbReference type="Pfam" id="PF02109">
    <property type="entry name" value="DAD"/>
    <property type="match status" value="1"/>
</dbReference>
<evidence type="ECO:0000313" key="9">
    <source>
        <dbReference type="EMBL" id="KAK2723711.1"/>
    </source>
</evidence>
<dbReference type="AlphaFoldDB" id="A0AA88IBW2"/>
<gene>
    <name evidence="9" type="ORF">QYM36_002151</name>
</gene>
<dbReference type="EMBL" id="JAVRJZ010000004">
    <property type="protein sequence ID" value="KAK2723711.1"/>
    <property type="molecule type" value="Genomic_DNA"/>
</dbReference>
<dbReference type="InterPro" id="IPR003038">
    <property type="entry name" value="DAD/Ost2"/>
</dbReference>
<dbReference type="GO" id="GO:0006487">
    <property type="term" value="P:protein N-linked glycosylation"/>
    <property type="evidence" value="ECO:0007669"/>
    <property type="project" value="TreeGrafter"/>
</dbReference>